<proteinExistence type="predicted"/>
<dbReference type="Gene3D" id="3.40.720.10">
    <property type="entry name" value="Alkaline Phosphatase, subunit A"/>
    <property type="match status" value="1"/>
</dbReference>
<accession>A0A5C6G3D3</accession>
<organism evidence="1 2">
    <name type="scientific">Crateriforma conspicua</name>
    <dbReference type="NCBI Taxonomy" id="2527996"/>
    <lineage>
        <taxon>Bacteria</taxon>
        <taxon>Pseudomonadati</taxon>
        <taxon>Planctomycetota</taxon>
        <taxon>Planctomycetia</taxon>
        <taxon>Planctomycetales</taxon>
        <taxon>Planctomycetaceae</taxon>
        <taxon>Crateriforma</taxon>
    </lineage>
</organism>
<gene>
    <name evidence="1" type="ORF">V7x_32900</name>
</gene>
<evidence type="ECO:0000313" key="2">
    <source>
        <dbReference type="Proteomes" id="UP000316476"/>
    </source>
</evidence>
<comment type="caution">
    <text evidence="1">The sequence shown here is derived from an EMBL/GenBank/DDBJ whole genome shotgun (WGS) entry which is preliminary data.</text>
</comment>
<name>A0A5C6G3D3_9PLAN</name>
<reference evidence="1 2" key="1">
    <citation type="submission" date="2019-02" db="EMBL/GenBank/DDBJ databases">
        <title>Deep-cultivation of Planctomycetes and their phenomic and genomic characterization uncovers novel biology.</title>
        <authorList>
            <person name="Wiegand S."/>
            <person name="Jogler M."/>
            <person name="Boedeker C."/>
            <person name="Pinto D."/>
            <person name="Vollmers J."/>
            <person name="Rivas-Marin E."/>
            <person name="Kohn T."/>
            <person name="Peeters S.H."/>
            <person name="Heuer A."/>
            <person name="Rast P."/>
            <person name="Oberbeckmann S."/>
            <person name="Bunk B."/>
            <person name="Jeske O."/>
            <person name="Meyerdierks A."/>
            <person name="Storesund J.E."/>
            <person name="Kallscheuer N."/>
            <person name="Luecker S."/>
            <person name="Lage O.M."/>
            <person name="Pohl T."/>
            <person name="Merkel B.J."/>
            <person name="Hornburger P."/>
            <person name="Mueller R.-W."/>
            <person name="Bruemmer F."/>
            <person name="Labrenz M."/>
            <person name="Spormann A.M."/>
            <person name="Op Den Camp H."/>
            <person name="Overmann J."/>
            <person name="Amann R."/>
            <person name="Jetten M.S.M."/>
            <person name="Mascher T."/>
            <person name="Medema M.H."/>
            <person name="Devos D.P."/>
            <person name="Kaster A.-K."/>
            <person name="Ovreas L."/>
            <person name="Rohde M."/>
            <person name="Galperin M.Y."/>
            <person name="Jogler C."/>
        </authorList>
    </citation>
    <scope>NUCLEOTIDE SEQUENCE [LARGE SCALE GENOMIC DNA]</scope>
    <source>
        <strain evidence="1 2">V7</strain>
    </source>
</reference>
<dbReference type="AlphaFoldDB" id="A0A5C6G3D3"/>
<protein>
    <recommendedName>
        <fullName evidence="3">Sulfatase</fullName>
    </recommendedName>
</protein>
<dbReference type="Pfam" id="PF07394">
    <property type="entry name" value="DUF1501"/>
    <property type="match status" value="1"/>
</dbReference>
<evidence type="ECO:0008006" key="3">
    <source>
        <dbReference type="Google" id="ProtNLM"/>
    </source>
</evidence>
<dbReference type="PANTHER" id="PTHR43737">
    <property type="entry name" value="BLL7424 PROTEIN"/>
    <property type="match status" value="1"/>
</dbReference>
<dbReference type="PANTHER" id="PTHR43737:SF1">
    <property type="entry name" value="DUF1501 DOMAIN-CONTAINING PROTEIN"/>
    <property type="match status" value="1"/>
</dbReference>
<dbReference type="OrthoDB" id="127333at2"/>
<dbReference type="InterPro" id="IPR017850">
    <property type="entry name" value="Alkaline_phosphatase_core_sf"/>
</dbReference>
<dbReference type="SUPFAM" id="SSF53649">
    <property type="entry name" value="Alkaline phosphatase-like"/>
    <property type="match status" value="1"/>
</dbReference>
<sequence>MQPTPLSRRSLFLGTLGLSSLLSRDLLGSGGLPMLPHHRPKAKRVIFLFQSGGPAQMDLFDHKPALADRRGQDVPRSVYPDDRKTTMSSAQSSFPVAPTHFKFRQHGQCGAWISDLLPHTASMADDLCMIRSMHTEAINHDPAITFQQTGSQIPGRPSIGAWLSYGLGSENEDLPTFVAMSSRGTGRAGQPLYDRLWGSGFLPTKHQGVKFRNQGDPVLDIQDPPGVSRQDRHEMLQRLNRLNELRYQDRGDADILARIGQYELAYRMQTSVPGLLDLSDETAATLESYGPDSTKPGRYAFNCLIARRLAQRGVRFIQLFHQGWDQHNNLPAQIAKQCKDTDQPTAALLRDLKQLGMLDDTLVVWGGEFGRTIYSQGELKPQNYGRDHHPSCFTMWMAGGGVAGGTQYGRTDDYSVNVVENPVSIHDLHATMLHQLGIDHERLVFKHQGRDFRLTDVEGNVIGDLLA</sequence>
<dbReference type="EMBL" id="SJPZ01000001">
    <property type="protein sequence ID" value="TWU67713.1"/>
    <property type="molecule type" value="Genomic_DNA"/>
</dbReference>
<dbReference type="InterPro" id="IPR010869">
    <property type="entry name" value="DUF1501"/>
</dbReference>
<evidence type="ECO:0000313" key="1">
    <source>
        <dbReference type="EMBL" id="TWU67713.1"/>
    </source>
</evidence>
<dbReference type="RefSeq" id="WP_146414059.1">
    <property type="nucleotide sequence ID" value="NZ_SJPZ01000001.1"/>
</dbReference>
<dbReference type="Proteomes" id="UP000316476">
    <property type="component" value="Unassembled WGS sequence"/>
</dbReference>